<dbReference type="InterPro" id="IPR027417">
    <property type="entry name" value="P-loop_NTPase"/>
</dbReference>
<evidence type="ECO:0000259" key="3">
    <source>
        <dbReference type="PROSITE" id="PS51710"/>
    </source>
</evidence>
<feature type="domain" description="OBG-type G" evidence="3">
    <location>
        <begin position="163"/>
        <end position="223"/>
    </location>
</feature>
<keyword evidence="2" id="KW-0342">GTP-binding</keyword>
<dbReference type="EMBL" id="JAGVWE010000004">
    <property type="protein sequence ID" value="MBS3063065.1"/>
    <property type="molecule type" value="Genomic_DNA"/>
</dbReference>
<dbReference type="InterPro" id="IPR010674">
    <property type="entry name" value="NOG1_Rossman_fold_dom"/>
</dbReference>
<comment type="caution">
    <text evidence="4">The sequence shown here is derived from an EMBL/GenBank/DDBJ whole genome shotgun (WGS) entry which is preliminary data.</text>
</comment>
<dbReference type="AlphaFoldDB" id="A0A7J4JE47"/>
<dbReference type="EMBL" id="DUGH01000032">
    <property type="protein sequence ID" value="HIH16031.1"/>
    <property type="molecule type" value="Genomic_DNA"/>
</dbReference>
<dbReference type="GO" id="GO:0005525">
    <property type="term" value="F:GTP binding"/>
    <property type="evidence" value="ECO:0007669"/>
    <property type="project" value="UniProtKB-KW"/>
</dbReference>
<reference evidence="5" key="3">
    <citation type="submission" date="2021-05" db="EMBL/GenBank/DDBJ databases">
        <title>Protein family content uncovers lineage relationships and bacterial pathway maintenance mechanisms in DPANN archaea.</title>
        <authorList>
            <person name="Castelle C.J."/>
            <person name="Meheust R."/>
            <person name="Jaffe A.L."/>
            <person name="Seitz K."/>
            <person name="Gong X."/>
            <person name="Baker B.J."/>
            <person name="Banfield J.F."/>
        </authorList>
    </citation>
    <scope>NUCLEOTIDE SEQUENCE</scope>
    <source>
        <strain evidence="5">RIFCSPLOWO2_01_FULL_58_19</strain>
    </source>
</reference>
<dbReference type="SUPFAM" id="SSF52540">
    <property type="entry name" value="P-loop containing nucleoside triphosphate hydrolases"/>
    <property type="match status" value="1"/>
</dbReference>
<dbReference type="Proteomes" id="UP000678237">
    <property type="component" value="Unassembled WGS sequence"/>
</dbReference>
<evidence type="ECO:0000313" key="6">
    <source>
        <dbReference type="Proteomes" id="UP000564964"/>
    </source>
</evidence>
<dbReference type="Gene3D" id="1.20.120.1190">
    <property type="match status" value="1"/>
</dbReference>
<evidence type="ECO:0000313" key="4">
    <source>
        <dbReference type="EMBL" id="HIH16031.1"/>
    </source>
</evidence>
<dbReference type="InterPro" id="IPR041623">
    <property type="entry name" value="NOG1_N"/>
</dbReference>
<reference evidence="4" key="1">
    <citation type="journal article" date="2020" name="bioRxiv">
        <title>A rank-normalized archaeal taxonomy based on genome phylogeny resolves widespread incomplete and uneven classifications.</title>
        <authorList>
            <person name="Rinke C."/>
            <person name="Chuvochina M."/>
            <person name="Mussig A.J."/>
            <person name="Chaumeil P.-A."/>
            <person name="Waite D.W."/>
            <person name="Whitman W.B."/>
            <person name="Parks D.H."/>
            <person name="Hugenholtz P."/>
        </authorList>
    </citation>
    <scope>NUCLEOTIDE SEQUENCE</scope>
    <source>
        <strain evidence="4">UBA10219</strain>
    </source>
</reference>
<name>A0A7J4JE47_9ARCH</name>
<dbReference type="CDD" id="cd01897">
    <property type="entry name" value="NOG"/>
    <property type="match status" value="1"/>
</dbReference>
<evidence type="ECO:0000256" key="2">
    <source>
        <dbReference type="ARBA" id="ARBA00023134"/>
    </source>
</evidence>
<dbReference type="Pfam" id="PF17835">
    <property type="entry name" value="NOG1_N"/>
    <property type="match status" value="1"/>
</dbReference>
<sequence length="352" mass="39172">MELKPIETPKQLIDAAFSRASREAAAAKKPVQKERRVKVLELRKINIVSTFLEERLRAFVRDVPSIAELHPFYRELMSLTVDLDAFKKGLGHVESVAGLIKKLAREHARRVQGAKNDDLAWKARKQFYARVDSMVRSLEGSLSTLNEARKKLREVPKVRFDLPTVVLAGYPNTGKSTLLKRLTSSAPEIAPYPFTTKGIKLGYYSKKYLEIQVADTPGLLDRPIEKRNAIEKKALTALKHLTEVIVFVLDPTDGCGYPLDKQLHLLAEMRAEFQVPFLVAVNKADVARPEQLEAAKKAGNVIIEGEGLQSGLRDAVFAAIDWTKFNKREAVFTPVTFGEPAKTGKAGKAGSL</sequence>
<dbReference type="InterPro" id="IPR006073">
    <property type="entry name" value="GTP-bd"/>
</dbReference>
<proteinExistence type="predicted"/>
<dbReference type="PROSITE" id="PS51710">
    <property type="entry name" value="G_OBG"/>
    <property type="match status" value="1"/>
</dbReference>
<dbReference type="PRINTS" id="PR00326">
    <property type="entry name" value="GTP1OBG"/>
</dbReference>
<gene>
    <name evidence="4" type="ORF">HA252_01355</name>
    <name evidence="5" type="ORF">J4203_04280</name>
</gene>
<dbReference type="Pfam" id="PF06858">
    <property type="entry name" value="NOG1"/>
    <property type="match status" value="1"/>
</dbReference>
<accession>A0A7J4JE47</accession>
<dbReference type="Gene3D" id="3.40.50.300">
    <property type="entry name" value="P-loop containing nucleotide triphosphate hydrolases"/>
    <property type="match status" value="1"/>
</dbReference>
<reference evidence="5" key="2">
    <citation type="submission" date="2021-03" db="EMBL/GenBank/DDBJ databases">
        <authorList>
            <person name="Jaffe A."/>
        </authorList>
    </citation>
    <scope>NUCLEOTIDE SEQUENCE</scope>
    <source>
        <strain evidence="5">RIFCSPLOWO2_01_FULL_58_19</strain>
    </source>
</reference>
<evidence type="ECO:0000313" key="5">
    <source>
        <dbReference type="EMBL" id="MBS3063065.1"/>
    </source>
</evidence>
<keyword evidence="1" id="KW-0547">Nucleotide-binding</keyword>
<dbReference type="Proteomes" id="UP000564964">
    <property type="component" value="Unassembled WGS sequence"/>
</dbReference>
<dbReference type="PANTHER" id="PTHR45759">
    <property type="entry name" value="NUCLEOLAR GTP-BINDING PROTEIN 1"/>
    <property type="match status" value="1"/>
</dbReference>
<evidence type="ECO:0000256" key="1">
    <source>
        <dbReference type="ARBA" id="ARBA00022741"/>
    </source>
</evidence>
<dbReference type="InterPro" id="IPR031167">
    <property type="entry name" value="G_OBG"/>
</dbReference>
<protein>
    <submittedName>
        <fullName evidence="5">50S ribosome-binding GTPase</fullName>
    </submittedName>
</protein>
<organism evidence="4 6">
    <name type="scientific">Candidatus Iainarchaeum sp</name>
    <dbReference type="NCBI Taxonomy" id="3101447"/>
    <lineage>
        <taxon>Archaea</taxon>
        <taxon>Candidatus Iainarchaeota</taxon>
        <taxon>Candidatus Iainarchaeia</taxon>
        <taxon>Candidatus Iainarchaeales</taxon>
        <taxon>Candidatus Iainarchaeaceae</taxon>
        <taxon>Candidatus Iainarchaeum</taxon>
    </lineage>
</organism>